<keyword evidence="5" id="KW-0862">Zinc</keyword>
<evidence type="ECO:0000256" key="6">
    <source>
        <dbReference type="PROSITE-ProRule" id="PRU00175"/>
    </source>
</evidence>
<dbReference type="AlphaFoldDB" id="A0A6J3C432"/>
<dbReference type="GO" id="GO:0005737">
    <property type="term" value="C:cytoplasm"/>
    <property type="evidence" value="ECO:0007669"/>
    <property type="project" value="TreeGrafter"/>
</dbReference>
<dbReference type="PROSITE" id="PS01282">
    <property type="entry name" value="BIR_REPEAT_1"/>
    <property type="match status" value="1"/>
</dbReference>
<dbReference type="PROSITE" id="PS50143">
    <property type="entry name" value="BIR_REPEAT_2"/>
    <property type="match status" value="2"/>
</dbReference>
<dbReference type="GO" id="GO:0006915">
    <property type="term" value="P:apoptotic process"/>
    <property type="evidence" value="ECO:0007669"/>
    <property type="project" value="UniProtKB-KW"/>
</dbReference>
<dbReference type="SMART" id="SM00184">
    <property type="entry name" value="RING"/>
    <property type="match status" value="1"/>
</dbReference>
<evidence type="ECO:0000256" key="3">
    <source>
        <dbReference type="ARBA" id="ARBA00022723"/>
    </source>
</evidence>
<evidence type="ECO:0000256" key="2">
    <source>
        <dbReference type="ARBA" id="ARBA00022703"/>
    </source>
</evidence>
<dbReference type="FunFam" id="1.10.1170.10:FF:000003">
    <property type="entry name" value="E3 ubiquitin-protein ligase XIAP"/>
    <property type="match status" value="1"/>
</dbReference>
<evidence type="ECO:0000259" key="8">
    <source>
        <dbReference type="PROSITE" id="PS50089"/>
    </source>
</evidence>
<keyword evidence="2" id="KW-0053">Apoptosis</keyword>
<keyword evidence="4 6" id="KW-0863">Zinc-finger</keyword>
<dbReference type="Gene3D" id="3.30.40.10">
    <property type="entry name" value="Zinc/RING finger domain, C3HC4 (zinc finger)"/>
    <property type="match status" value="1"/>
</dbReference>
<dbReference type="Pfam" id="PF13920">
    <property type="entry name" value="zf-C3HC4_3"/>
    <property type="match status" value="1"/>
</dbReference>
<feature type="region of interest" description="Disordered" evidence="7">
    <location>
        <begin position="87"/>
        <end position="109"/>
    </location>
</feature>
<dbReference type="PROSITE" id="PS50089">
    <property type="entry name" value="ZF_RING_2"/>
    <property type="match status" value="1"/>
</dbReference>
<dbReference type="Proteomes" id="UP001652740">
    <property type="component" value="Unplaced"/>
</dbReference>
<sequence length="416" mass="46976">MSKFSESFCCQVNLYYVNKLLCIDSAKMPLLIDSGQKNVATRPSFETSYKNQEILDKLQCPTPSPPSTATRPPFETSFKNKDIHKLHCSTPSSSSTSSSTSFTSTPSPDKIDNRDRFNYCEVDKMQNVEERLKSFVNWPVPFLSPEKLAQCGFYYKGCGDEVICAYCNVEIMSWREGDDPAVDHKRWSPQCPLLRMESDTDNLSSCLLRRQPSTANLPISSTSTSGHDECGTRALPTKATPVHPQYATKAARLRTFNDWPLSMPQKPEDLADAGFYYTGKGDQTKCYFCNGGLKDWEKDDIPWEQHAKWFSRCYFVYLVKGREYVQKVLNSTQNNVSQTTQEKPETKTIPAAPTSSNSNIELEDTRKLCKVCYEDECNVVIVPCGHVCACAKCVLSTDRCPICRGSIDNTLRLYFS</sequence>
<evidence type="ECO:0000256" key="7">
    <source>
        <dbReference type="SAM" id="MobiDB-lite"/>
    </source>
</evidence>
<gene>
    <name evidence="10" type="primary">LOC113509852</name>
</gene>
<dbReference type="SMART" id="SM00238">
    <property type="entry name" value="BIR"/>
    <property type="match status" value="2"/>
</dbReference>
<dbReference type="CTD" id="692576"/>
<comment type="similarity">
    <text evidence="1">Belongs to the IAP family.</text>
</comment>
<keyword evidence="3" id="KW-0479">Metal-binding</keyword>
<dbReference type="SUPFAM" id="SSF57924">
    <property type="entry name" value="Inhibitor of apoptosis (IAP) repeat"/>
    <property type="match status" value="2"/>
</dbReference>
<dbReference type="InParanoid" id="A0A6J3C432"/>
<dbReference type="FunCoup" id="A0A6J3C432">
    <property type="interactions" value="325"/>
</dbReference>
<dbReference type="GeneID" id="113509852"/>
<dbReference type="Gene3D" id="1.10.1170.10">
    <property type="entry name" value="Inhibitor Of Apoptosis Protein (2mihbC-IAP-1), Chain A"/>
    <property type="match status" value="2"/>
</dbReference>
<dbReference type="GO" id="GO:0005634">
    <property type="term" value="C:nucleus"/>
    <property type="evidence" value="ECO:0007669"/>
    <property type="project" value="TreeGrafter"/>
</dbReference>
<feature type="compositionally biased region" description="Low complexity" evidence="7">
    <location>
        <begin position="89"/>
        <end position="108"/>
    </location>
</feature>
<reference evidence="10" key="1">
    <citation type="submission" date="2025-08" db="UniProtKB">
        <authorList>
            <consortium name="RefSeq"/>
        </authorList>
    </citation>
    <scope>IDENTIFICATION</scope>
    <source>
        <tissue evidence="10">Whole larvae</tissue>
    </source>
</reference>
<evidence type="ECO:0000256" key="5">
    <source>
        <dbReference type="ARBA" id="ARBA00022833"/>
    </source>
</evidence>
<feature type="domain" description="RING-type" evidence="8">
    <location>
        <begin position="369"/>
        <end position="404"/>
    </location>
</feature>
<dbReference type="Pfam" id="PF00653">
    <property type="entry name" value="BIR"/>
    <property type="match status" value="2"/>
</dbReference>
<feature type="region of interest" description="Disordered" evidence="7">
    <location>
        <begin position="335"/>
        <end position="358"/>
    </location>
</feature>
<keyword evidence="9" id="KW-1185">Reference proteome</keyword>
<proteinExistence type="inferred from homology"/>
<evidence type="ECO:0000256" key="4">
    <source>
        <dbReference type="ARBA" id="ARBA00022771"/>
    </source>
</evidence>
<dbReference type="InterPro" id="IPR050784">
    <property type="entry name" value="IAP"/>
</dbReference>
<dbReference type="OrthoDB" id="5855668at2759"/>
<dbReference type="InterPro" id="IPR013083">
    <property type="entry name" value="Znf_RING/FYVE/PHD"/>
</dbReference>
<dbReference type="PANTHER" id="PTHR10044:SF174">
    <property type="entry name" value="DEATH-ASSOCIATED INHIBITOR OF APOPTOSIS 1"/>
    <property type="match status" value="1"/>
</dbReference>
<name>A0A6J3C432_GALME</name>
<dbReference type="PANTHER" id="PTHR10044">
    <property type="entry name" value="INHIBITOR OF APOPTOSIS"/>
    <property type="match status" value="1"/>
</dbReference>
<dbReference type="FunFam" id="1.10.1170.10:FF:000002">
    <property type="entry name" value="Baculoviral IAP repeat containing 7"/>
    <property type="match status" value="1"/>
</dbReference>
<dbReference type="CDD" id="cd00022">
    <property type="entry name" value="BIR"/>
    <property type="match status" value="2"/>
</dbReference>
<dbReference type="GO" id="GO:0008270">
    <property type="term" value="F:zinc ion binding"/>
    <property type="evidence" value="ECO:0007669"/>
    <property type="project" value="UniProtKB-KW"/>
</dbReference>
<dbReference type="InterPro" id="IPR001370">
    <property type="entry name" value="BIR_rpt"/>
</dbReference>
<evidence type="ECO:0000313" key="10">
    <source>
        <dbReference type="RefSeq" id="XP_031766585.1"/>
    </source>
</evidence>
<evidence type="ECO:0000313" key="9">
    <source>
        <dbReference type="Proteomes" id="UP001652740"/>
    </source>
</evidence>
<dbReference type="InterPro" id="IPR001841">
    <property type="entry name" value="Znf_RING"/>
</dbReference>
<protein>
    <submittedName>
        <fullName evidence="10">Baculoviral IAP repeat-containing protein 7-B isoform X1</fullName>
    </submittedName>
</protein>
<organism evidence="9 10">
    <name type="scientific">Galleria mellonella</name>
    <name type="common">Greater wax moth</name>
    <dbReference type="NCBI Taxonomy" id="7137"/>
    <lineage>
        <taxon>Eukaryota</taxon>
        <taxon>Metazoa</taxon>
        <taxon>Ecdysozoa</taxon>
        <taxon>Arthropoda</taxon>
        <taxon>Hexapoda</taxon>
        <taxon>Insecta</taxon>
        <taxon>Pterygota</taxon>
        <taxon>Neoptera</taxon>
        <taxon>Endopterygota</taxon>
        <taxon>Lepidoptera</taxon>
        <taxon>Glossata</taxon>
        <taxon>Ditrysia</taxon>
        <taxon>Pyraloidea</taxon>
        <taxon>Pyralidae</taxon>
        <taxon>Galleriinae</taxon>
        <taxon>Galleria</taxon>
    </lineage>
</organism>
<accession>A0A6J3C432</accession>
<dbReference type="RefSeq" id="XP_031766585.1">
    <property type="nucleotide sequence ID" value="XM_031910725.2"/>
</dbReference>
<evidence type="ECO:0000256" key="1">
    <source>
        <dbReference type="ARBA" id="ARBA00006672"/>
    </source>
</evidence>